<dbReference type="STRING" id="272562.CA_C2577"/>
<dbReference type="KEGG" id="cac:CA_C2577"/>
<dbReference type="PIR" id="C97217">
    <property type="entry name" value="C97217"/>
</dbReference>
<feature type="transmembrane region" description="Helical" evidence="1">
    <location>
        <begin position="7"/>
        <end position="29"/>
    </location>
</feature>
<evidence type="ECO:0000256" key="1">
    <source>
        <dbReference type="SAM" id="Phobius"/>
    </source>
</evidence>
<dbReference type="EMBL" id="AE001437">
    <property type="protein sequence ID" value="AAK80526.1"/>
    <property type="molecule type" value="Genomic_DNA"/>
</dbReference>
<keyword evidence="1" id="KW-0812">Transmembrane</keyword>
<feature type="transmembrane region" description="Helical" evidence="1">
    <location>
        <begin position="191"/>
        <end position="215"/>
    </location>
</feature>
<organism evidence="2 3">
    <name type="scientific">Clostridium acetobutylicum (strain ATCC 824 / DSM 792 / JCM 1419 / IAM 19013 / LMG 5710 / NBRC 13948 / NRRL B-527 / VKM B-1787 / 2291 / W)</name>
    <dbReference type="NCBI Taxonomy" id="272562"/>
    <lineage>
        <taxon>Bacteria</taxon>
        <taxon>Bacillati</taxon>
        <taxon>Bacillota</taxon>
        <taxon>Clostridia</taxon>
        <taxon>Eubacteriales</taxon>
        <taxon>Clostridiaceae</taxon>
        <taxon>Clostridium</taxon>
    </lineage>
</organism>
<dbReference type="HOGENOM" id="CLU_737117_0_0_9"/>
<keyword evidence="1" id="KW-1133">Transmembrane helix</keyword>
<sequence>MEDKKKFILKVFLIFVVSVFLICIFWYSIIKEININKSNIIKFFMEQQYLKTNEIGDRVQYALKASDEKKVVDDILKKETNSKNNYVFLYSKDGVVFERNDTNTSRYKNKSLKQFFFSLEYNGGENLSYMKRSILSGGSGYDEVIRKGSGGKEIDAWYPFKSGEKLYTLGTAVSKDYLIRATCIDEHRERLIIFSSLITLILIIISCAFLLHIYFATKNILDLEKTIRYKNLHIESFIEKLSGTEESLKKASIRDSLTGVYNMEFFYKILDKINMGIFMPIAVIVVEAFPTSEEVISEAGKVFYGNDIVSRIDYNKFAIIKLNTNREEAFKFMDNVKHKTNYTFIYGISVKEREEGKIIMNVRSAAEKIKLWGGI</sequence>
<reference evidence="2 3" key="1">
    <citation type="journal article" date="2001" name="J. Bacteriol.">
        <title>Genome sequence and comparative analysis of the solvent-producing bacterium Clostridium acetobutylicum.</title>
        <authorList>
            <person name="Nolling J."/>
            <person name="Breton G."/>
            <person name="Omelchenko M.V."/>
            <person name="Makarova K.S."/>
            <person name="Zeng Q."/>
            <person name="Gibson R."/>
            <person name="Lee H.M."/>
            <person name="Dubois J."/>
            <person name="Qiu D."/>
            <person name="Hitti J."/>
            <person name="Wolf Y.I."/>
            <person name="Tatusov R.L."/>
            <person name="Sabathe F."/>
            <person name="Doucette-Stamm L."/>
            <person name="Soucaille P."/>
            <person name="Daly M.J."/>
            <person name="Bennett G.N."/>
            <person name="Koonin E.V."/>
            <person name="Smith D.R."/>
        </authorList>
    </citation>
    <scope>NUCLEOTIDE SEQUENCE [LARGE SCALE GENOMIC DNA]</scope>
    <source>
        <strain evidence="3">ATCC 824 / DSM 792 / JCM 1419 / LMG 5710 / VKM B-1787</strain>
    </source>
</reference>
<dbReference type="eggNOG" id="COG2199">
    <property type="taxonomic scope" value="Bacteria"/>
</dbReference>
<accession>Q97FZ7</accession>
<dbReference type="PATRIC" id="fig|272562.8.peg.2766"/>
<dbReference type="Gene3D" id="3.30.450.20">
    <property type="entry name" value="PAS domain"/>
    <property type="match status" value="1"/>
</dbReference>
<evidence type="ECO:0000313" key="3">
    <source>
        <dbReference type="Proteomes" id="UP000000814"/>
    </source>
</evidence>
<dbReference type="Proteomes" id="UP000000814">
    <property type="component" value="Chromosome"/>
</dbReference>
<name>Q97FZ7_CLOAB</name>
<dbReference type="RefSeq" id="WP_010965867.1">
    <property type="nucleotide sequence ID" value="NC_003030.1"/>
</dbReference>
<gene>
    <name evidence="2" type="ordered locus">CA_C2577</name>
</gene>
<keyword evidence="1" id="KW-0472">Membrane</keyword>
<evidence type="ECO:0000313" key="2">
    <source>
        <dbReference type="EMBL" id="AAK80526.1"/>
    </source>
</evidence>
<dbReference type="OrthoDB" id="1931368at2"/>
<dbReference type="AlphaFoldDB" id="Q97FZ7"/>
<protein>
    <submittedName>
        <fullName evidence="2">GGDEF domain containing protein, (Inactivated)</fullName>
    </submittedName>
</protein>
<proteinExistence type="predicted"/>
<keyword evidence="3" id="KW-1185">Reference proteome</keyword>